<accession>R0L5K4</accession>
<dbReference type="Proteomes" id="UP000296049">
    <property type="component" value="Unassembled WGS sequence"/>
</dbReference>
<keyword evidence="2" id="KW-1185">Reference proteome</keyword>
<evidence type="ECO:0000313" key="1">
    <source>
        <dbReference type="EMBL" id="EOA96689.1"/>
    </source>
</evidence>
<sequence>MSFSSPTKDVPLPLGEFLSWVSDVSRSWIGSRGALDAAAPRLSSPAQCCWMSIPTPLTAATEPVPQCWGKWDRT</sequence>
<gene>
    <name evidence="1" type="ORF">Anapl_13719</name>
</gene>
<organism evidence="1 2">
    <name type="scientific">Anas platyrhynchos</name>
    <name type="common">Mallard</name>
    <name type="synonym">Anas boschas</name>
    <dbReference type="NCBI Taxonomy" id="8839"/>
    <lineage>
        <taxon>Eukaryota</taxon>
        <taxon>Metazoa</taxon>
        <taxon>Chordata</taxon>
        <taxon>Craniata</taxon>
        <taxon>Vertebrata</taxon>
        <taxon>Euteleostomi</taxon>
        <taxon>Archelosauria</taxon>
        <taxon>Archosauria</taxon>
        <taxon>Dinosauria</taxon>
        <taxon>Saurischia</taxon>
        <taxon>Theropoda</taxon>
        <taxon>Coelurosauria</taxon>
        <taxon>Aves</taxon>
        <taxon>Neognathae</taxon>
        <taxon>Galloanserae</taxon>
        <taxon>Anseriformes</taxon>
        <taxon>Anatidae</taxon>
        <taxon>Anatinae</taxon>
        <taxon>Anas</taxon>
    </lineage>
</organism>
<dbReference type="AlphaFoldDB" id="R0L5K4"/>
<name>R0L5K4_ANAPL</name>
<protein>
    <submittedName>
        <fullName evidence="1">Uncharacterized protein</fullName>
    </submittedName>
</protein>
<evidence type="ECO:0000313" key="2">
    <source>
        <dbReference type="Proteomes" id="UP000296049"/>
    </source>
</evidence>
<proteinExistence type="predicted"/>
<dbReference type="EMBL" id="KB743897">
    <property type="protein sequence ID" value="EOA96689.1"/>
    <property type="molecule type" value="Genomic_DNA"/>
</dbReference>
<reference evidence="2" key="1">
    <citation type="journal article" date="2013" name="Nat. Genet.">
        <title>The duck genome and transcriptome provide insight into an avian influenza virus reservoir species.</title>
        <authorList>
            <person name="Huang Y."/>
            <person name="Li Y."/>
            <person name="Burt D.W."/>
            <person name="Chen H."/>
            <person name="Zhang Y."/>
            <person name="Qian W."/>
            <person name="Kim H."/>
            <person name="Gan S."/>
            <person name="Zhao Y."/>
            <person name="Li J."/>
            <person name="Yi K."/>
            <person name="Feng H."/>
            <person name="Zhu P."/>
            <person name="Li B."/>
            <person name="Liu Q."/>
            <person name="Fairley S."/>
            <person name="Magor K.E."/>
            <person name="Du Z."/>
            <person name="Hu X."/>
            <person name="Goodman L."/>
            <person name="Tafer H."/>
            <person name="Vignal A."/>
            <person name="Lee T."/>
            <person name="Kim K.W."/>
            <person name="Sheng Z."/>
            <person name="An Y."/>
            <person name="Searle S."/>
            <person name="Herrero J."/>
            <person name="Groenen M.A."/>
            <person name="Crooijmans R.P."/>
            <person name="Faraut T."/>
            <person name="Cai Q."/>
            <person name="Webster R.G."/>
            <person name="Aldridge J.R."/>
            <person name="Warren W.C."/>
            <person name="Bartschat S."/>
            <person name="Kehr S."/>
            <person name="Marz M."/>
            <person name="Stadler P.F."/>
            <person name="Smith J."/>
            <person name="Kraus R.H."/>
            <person name="Zhao Y."/>
            <person name="Ren L."/>
            <person name="Fei J."/>
            <person name="Morisson M."/>
            <person name="Kaiser P."/>
            <person name="Griffin D.K."/>
            <person name="Rao M."/>
            <person name="Pitel F."/>
            <person name="Wang J."/>
            <person name="Li N."/>
        </authorList>
    </citation>
    <scope>NUCLEOTIDE SEQUENCE [LARGE SCALE GENOMIC DNA]</scope>
</reference>